<dbReference type="Proteomes" id="UP000198929">
    <property type="component" value="Unassembled WGS sequence"/>
</dbReference>
<gene>
    <name evidence="1" type="ORF">SAMN05661109_01303</name>
</gene>
<dbReference type="RefSeq" id="WP_092257971.1">
    <property type="nucleotide sequence ID" value="NZ_CP047199.1"/>
</dbReference>
<dbReference type="AlphaFoldDB" id="A0A1H9T423"/>
<keyword evidence="2" id="KW-1185">Reference proteome</keyword>
<organism evidence="1 2">
    <name type="scientific">Corynebacterium cystitidis DSM 20524</name>
    <dbReference type="NCBI Taxonomy" id="1121357"/>
    <lineage>
        <taxon>Bacteria</taxon>
        <taxon>Bacillati</taxon>
        <taxon>Actinomycetota</taxon>
        <taxon>Actinomycetes</taxon>
        <taxon>Mycobacteriales</taxon>
        <taxon>Corynebacteriaceae</taxon>
        <taxon>Corynebacterium</taxon>
    </lineage>
</organism>
<evidence type="ECO:0000313" key="1">
    <source>
        <dbReference type="EMBL" id="SER91807.1"/>
    </source>
</evidence>
<name>A0A1H9T423_9CORY</name>
<sequence length="141" mass="16205">MKNLHDKFGPVIERLFAQYSPADIRKTMRRVLAPYLKQYADLIPGGIRQAVDDGELSGLSVKCETFRDQLDHIAAEREESGATALELRRFEHTGIILEAISYLDSQRFSKESLFNFLYCMGVFDSDDRLIEQFENPVRTRG</sequence>
<dbReference type="STRING" id="1121357.SAMN05661109_01303"/>
<accession>A0A1H9T423</accession>
<proteinExistence type="predicted"/>
<reference evidence="2" key="1">
    <citation type="submission" date="2016-10" db="EMBL/GenBank/DDBJ databases">
        <authorList>
            <person name="Varghese N."/>
            <person name="Submissions S."/>
        </authorList>
    </citation>
    <scope>NUCLEOTIDE SEQUENCE [LARGE SCALE GENOMIC DNA]</scope>
    <source>
        <strain evidence="2">DSM 20524</strain>
    </source>
</reference>
<evidence type="ECO:0000313" key="2">
    <source>
        <dbReference type="Proteomes" id="UP000198929"/>
    </source>
</evidence>
<dbReference type="EMBL" id="FOGQ01000005">
    <property type="protein sequence ID" value="SER91807.1"/>
    <property type="molecule type" value="Genomic_DNA"/>
</dbReference>
<protein>
    <submittedName>
        <fullName evidence="1">Uncharacterized protein</fullName>
    </submittedName>
</protein>